<dbReference type="AlphaFoldDB" id="A0A0M3HVT1"/>
<protein>
    <submittedName>
        <fullName evidence="2">UPAR/Ly6 domain-containing protein</fullName>
    </submittedName>
</protein>
<dbReference type="Proteomes" id="UP000036681">
    <property type="component" value="Unplaced"/>
</dbReference>
<dbReference type="WBParaSite" id="ALUE_0000712301-mRNA-1">
    <property type="protein sequence ID" value="ALUE_0000712301-mRNA-1"/>
    <property type="gene ID" value="ALUE_0000712301"/>
</dbReference>
<evidence type="ECO:0000313" key="2">
    <source>
        <dbReference type="WBParaSite" id="ALUE_0000712301-mRNA-1"/>
    </source>
</evidence>
<reference evidence="2" key="1">
    <citation type="submission" date="2017-02" db="UniProtKB">
        <authorList>
            <consortium name="WormBaseParasite"/>
        </authorList>
    </citation>
    <scope>IDENTIFICATION</scope>
</reference>
<keyword evidence="1" id="KW-1185">Reference proteome</keyword>
<evidence type="ECO:0000313" key="1">
    <source>
        <dbReference type="Proteomes" id="UP000036681"/>
    </source>
</evidence>
<organism evidence="1 2">
    <name type="scientific">Ascaris lumbricoides</name>
    <name type="common">Giant roundworm</name>
    <dbReference type="NCBI Taxonomy" id="6252"/>
    <lineage>
        <taxon>Eukaryota</taxon>
        <taxon>Metazoa</taxon>
        <taxon>Ecdysozoa</taxon>
        <taxon>Nematoda</taxon>
        <taxon>Chromadorea</taxon>
        <taxon>Rhabditida</taxon>
        <taxon>Spirurina</taxon>
        <taxon>Ascaridomorpha</taxon>
        <taxon>Ascaridoidea</taxon>
        <taxon>Ascarididae</taxon>
        <taxon>Ascaris</taxon>
    </lineage>
</organism>
<sequence length="131" mass="14321">MPLDSVVFVELQRFSVAEGISCLTCSDETCPNSDQWVLERCPPVTKFCYRFVNANDRVYGLGCSPHEECHQIGGYVNGTACNTCDSDVCNGYRRLNTSPPGGGAVWSASPGVKLFSLLIFAPLFFDIVMPL</sequence>
<name>A0A0M3HVT1_ASCLU</name>
<accession>A0A0M3HVT1</accession>
<proteinExistence type="predicted"/>